<sequence length="259" mass="28244">MIQIDALPAFSDNYLWLLQDTATRRCAVVDPGDAAPVLAWLEAHPDWTLTDILVTHHHGDHVGGVAQLKAACGARVLGPERENIPARDQALVDGDVVSVLGLEFQVFEVPGHTLGHIAYYHGDAERPLLFCGDTLFAAGCGRLFEGTPEQMHHSLSRLAALPPTTQVYCTHEYTLSNLRFAKAVEPANQATAERFDAVTRLRDQGGISLPSTIALELATNPFLRVTETSVKQMADEWAGRVNPTPAGVFAALRAWKDQF</sequence>
<dbReference type="GO" id="GO:0019243">
    <property type="term" value="P:methylglyoxal catabolic process to D-lactate via S-lactoyl-glutathione"/>
    <property type="evidence" value="ECO:0007669"/>
    <property type="project" value="UniProtKB-UniRule"/>
</dbReference>
<evidence type="ECO:0000256" key="2">
    <source>
        <dbReference type="ARBA" id="ARBA00004963"/>
    </source>
</evidence>
<accession>S6AL23</accession>
<dbReference type="Pfam" id="PF16123">
    <property type="entry name" value="HAGH_C"/>
    <property type="match status" value="1"/>
</dbReference>
<comment type="catalytic activity">
    <reaction evidence="1 7">
        <text>an S-(2-hydroxyacyl)glutathione + H2O = a 2-hydroxy carboxylate + glutathione + H(+)</text>
        <dbReference type="Rhea" id="RHEA:21864"/>
        <dbReference type="ChEBI" id="CHEBI:15377"/>
        <dbReference type="ChEBI" id="CHEBI:15378"/>
        <dbReference type="ChEBI" id="CHEBI:57925"/>
        <dbReference type="ChEBI" id="CHEBI:58896"/>
        <dbReference type="ChEBI" id="CHEBI:71261"/>
        <dbReference type="EC" id="3.1.2.6"/>
    </reaction>
</comment>
<comment type="pathway">
    <text evidence="2 7">Secondary metabolite metabolism; methylglyoxal degradation; (R)-lactate from methylglyoxal: step 2/2.</text>
</comment>
<evidence type="ECO:0000256" key="7">
    <source>
        <dbReference type="HAMAP-Rule" id="MF_01374"/>
    </source>
</evidence>
<dbReference type="InterPro" id="IPR032282">
    <property type="entry name" value="HAGH_C"/>
</dbReference>
<feature type="binding site" evidence="7">
    <location>
        <position position="58"/>
    </location>
    <ligand>
        <name>Zn(2+)</name>
        <dbReference type="ChEBI" id="CHEBI:29105"/>
        <label>1</label>
    </ligand>
</feature>
<protein>
    <recommendedName>
        <fullName evidence="7">Hydroxyacylglutathione hydrolase</fullName>
        <ecNumber evidence="7">3.1.2.6</ecNumber>
    </recommendedName>
    <alternativeName>
        <fullName evidence="7">Glyoxalase II</fullName>
        <shortName evidence="7">Glx II</shortName>
    </alternativeName>
</protein>
<dbReference type="InterPro" id="IPR001018">
    <property type="entry name" value="Beta-lactamase_class-B_CS"/>
</dbReference>
<evidence type="ECO:0000256" key="1">
    <source>
        <dbReference type="ARBA" id="ARBA00001623"/>
    </source>
</evidence>
<comment type="cofactor">
    <cofactor evidence="7">
        <name>Zn(2+)</name>
        <dbReference type="ChEBI" id="CHEBI:29105"/>
    </cofactor>
    <text evidence="7">Binds 2 Zn(2+) ions per subunit.</text>
</comment>
<keyword evidence="5 7" id="KW-0378">Hydrolase</keyword>
<reference evidence="9 10" key="1">
    <citation type="journal article" date="2013" name="Genome Announc.">
        <title>Complete Genome Sequence of the Carbazole Degrader Pseudomonas resinovorans Strain CA10 (NBRC 106553).</title>
        <authorList>
            <person name="Shintani M."/>
            <person name="Hosoyama A."/>
            <person name="Ohji S."/>
            <person name="Tsuchikane K."/>
            <person name="Takarada H."/>
            <person name="Yamazoe A."/>
            <person name="Fujita N."/>
            <person name="Nojiri H."/>
        </authorList>
    </citation>
    <scope>NUCLEOTIDE SEQUENCE [LARGE SCALE GENOMIC DNA]</scope>
    <source>
        <strain evidence="9 10">NBRC 106553</strain>
    </source>
</reference>
<feature type="binding site" evidence="7">
    <location>
        <position position="171"/>
    </location>
    <ligand>
        <name>Zn(2+)</name>
        <dbReference type="ChEBI" id="CHEBI:29105"/>
        <label>2</label>
    </ligand>
</feature>
<dbReference type="InterPro" id="IPR017782">
    <property type="entry name" value="Hydroxyacylglutathione_Hdrlase"/>
</dbReference>
<dbReference type="PROSITE" id="PS00743">
    <property type="entry name" value="BETA_LACTAMASE_B_1"/>
    <property type="match status" value="1"/>
</dbReference>
<dbReference type="EC" id="3.1.2.6" evidence="7"/>
<feature type="domain" description="Metallo-beta-lactamase" evidence="8">
    <location>
        <begin position="12"/>
        <end position="171"/>
    </location>
</feature>
<dbReference type="eggNOG" id="COG0491">
    <property type="taxonomic scope" value="Bacteria"/>
</dbReference>
<dbReference type="HOGENOM" id="CLU_030571_4_1_6"/>
<dbReference type="SUPFAM" id="SSF56281">
    <property type="entry name" value="Metallo-hydrolase/oxidoreductase"/>
    <property type="match status" value="1"/>
</dbReference>
<dbReference type="PATRIC" id="fig|1245471.3.peg.3710"/>
<dbReference type="PANTHER" id="PTHR43705:SF1">
    <property type="entry name" value="HYDROXYACYLGLUTATHIONE HYDROLASE GLOB"/>
    <property type="match status" value="1"/>
</dbReference>
<evidence type="ECO:0000313" key="9">
    <source>
        <dbReference type="EMBL" id="BAN49405.1"/>
    </source>
</evidence>
<feature type="binding site" evidence="7">
    <location>
        <position position="56"/>
    </location>
    <ligand>
        <name>Zn(2+)</name>
        <dbReference type="ChEBI" id="CHEBI:29105"/>
        <label>1</label>
    </ligand>
</feature>
<evidence type="ECO:0000313" key="10">
    <source>
        <dbReference type="Proteomes" id="UP000015503"/>
    </source>
</evidence>
<dbReference type="NCBIfam" id="TIGR03413">
    <property type="entry name" value="GSH_gloB"/>
    <property type="match status" value="1"/>
</dbReference>
<dbReference type="GO" id="GO:0008270">
    <property type="term" value="F:zinc ion binding"/>
    <property type="evidence" value="ECO:0007669"/>
    <property type="project" value="InterPro"/>
</dbReference>
<comment type="subunit">
    <text evidence="7">Monomer.</text>
</comment>
<feature type="binding site" evidence="7">
    <location>
        <position position="60"/>
    </location>
    <ligand>
        <name>Zn(2+)</name>
        <dbReference type="ChEBI" id="CHEBI:29105"/>
        <label>2</label>
    </ligand>
</feature>
<dbReference type="OrthoDB" id="9802248at2"/>
<dbReference type="PIRSF" id="PIRSF005457">
    <property type="entry name" value="Glx"/>
    <property type="match status" value="1"/>
</dbReference>
<dbReference type="SMART" id="SM00849">
    <property type="entry name" value="Lactamase_B"/>
    <property type="match status" value="1"/>
</dbReference>
<dbReference type="Pfam" id="PF00753">
    <property type="entry name" value="Lactamase_B"/>
    <property type="match status" value="1"/>
</dbReference>
<feature type="binding site" evidence="7">
    <location>
        <position position="133"/>
    </location>
    <ligand>
        <name>Zn(2+)</name>
        <dbReference type="ChEBI" id="CHEBI:29105"/>
        <label>1</label>
    </ligand>
</feature>
<dbReference type="HAMAP" id="MF_01374">
    <property type="entry name" value="Glyoxalase_2"/>
    <property type="match status" value="1"/>
</dbReference>
<keyword evidence="6 7" id="KW-0862">Zinc</keyword>
<dbReference type="EMBL" id="AP013068">
    <property type="protein sequence ID" value="BAN49405.1"/>
    <property type="molecule type" value="Genomic_DNA"/>
</dbReference>
<name>S6AL23_METRE</name>
<dbReference type="GO" id="GO:0004416">
    <property type="term" value="F:hydroxyacylglutathione hydrolase activity"/>
    <property type="evidence" value="ECO:0007669"/>
    <property type="project" value="UniProtKB-UniRule"/>
</dbReference>
<comment type="function">
    <text evidence="7">Thiolesterase that catalyzes the hydrolysis of S-D-lactoyl-glutathione to form glutathione and D-lactic acid.</text>
</comment>
<dbReference type="InterPro" id="IPR001279">
    <property type="entry name" value="Metallo-B-lactamas"/>
</dbReference>
<dbReference type="AlphaFoldDB" id="S6AL23"/>
<keyword evidence="4 7" id="KW-0479">Metal-binding</keyword>
<dbReference type="PANTHER" id="PTHR43705">
    <property type="entry name" value="HYDROXYACYLGLUTATHIONE HYDROLASE"/>
    <property type="match status" value="1"/>
</dbReference>
<dbReference type="InterPro" id="IPR050110">
    <property type="entry name" value="Glyoxalase_II_hydrolase"/>
</dbReference>
<organism evidence="9 10">
    <name type="scientific">Metapseudomonas resinovorans NBRC 106553</name>
    <dbReference type="NCBI Taxonomy" id="1245471"/>
    <lineage>
        <taxon>Bacteria</taxon>
        <taxon>Pseudomonadati</taxon>
        <taxon>Pseudomonadota</taxon>
        <taxon>Gammaproteobacteria</taxon>
        <taxon>Pseudomonadales</taxon>
        <taxon>Pseudomonadaceae</taxon>
        <taxon>Metapseudomonas</taxon>
    </lineage>
</organism>
<dbReference type="CDD" id="cd07723">
    <property type="entry name" value="hydroxyacylglutathione_hydrolase_MBL-fold"/>
    <property type="match status" value="1"/>
</dbReference>
<dbReference type="GO" id="GO:0008800">
    <property type="term" value="F:beta-lactamase activity"/>
    <property type="evidence" value="ECO:0007669"/>
    <property type="project" value="InterPro"/>
</dbReference>
<dbReference type="InterPro" id="IPR035680">
    <property type="entry name" value="Clx_II_MBL"/>
</dbReference>
<feature type="binding site" evidence="7">
    <location>
        <position position="61"/>
    </location>
    <ligand>
        <name>Zn(2+)</name>
        <dbReference type="ChEBI" id="CHEBI:29105"/>
        <label>2</label>
    </ligand>
</feature>
<dbReference type="STRING" id="1245471.PCA10_36730"/>
<gene>
    <name evidence="7 9" type="primary">gloB</name>
    <name evidence="9" type="ORF">PCA10_36730</name>
</gene>
<dbReference type="UniPathway" id="UPA00619">
    <property type="reaction ID" value="UER00676"/>
</dbReference>
<evidence type="ECO:0000259" key="8">
    <source>
        <dbReference type="SMART" id="SM00849"/>
    </source>
</evidence>
<dbReference type="Gene3D" id="3.60.15.10">
    <property type="entry name" value="Ribonuclease Z/Hydroxyacylglutathione hydrolase-like"/>
    <property type="match status" value="1"/>
</dbReference>
<feature type="binding site" evidence="7">
    <location>
        <position position="133"/>
    </location>
    <ligand>
        <name>Zn(2+)</name>
        <dbReference type="ChEBI" id="CHEBI:29105"/>
        <label>2</label>
    </ligand>
</feature>
<evidence type="ECO:0000256" key="6">
    <source>
        <dbReference type="ARBA" id="ARBA00022833"/>
    </source>
</evidence>
<evidence type="ECO:0000256" key="4">
    <source>
        <dbReference type="ARBA" id="ARBA00022723"/>
    </source>
</evidence>
<dbReference type="RefSeq" id="WP_016493544.1">
    <property type="nucleotide sequence ID" value="NC_021499.1"/>
</dbReference>
<proteinExistence type="inferred from homology"/>
<dbReference type="Proteomes" id="UP000015503">
    <property type="component" value="Chromosome"/>
</dbReference>
<dbReference type="KEGG" id="pre:PCA10_36730"/>
<evidence type="ECO:0000256" key="3">
    <source>
        <dbReference type="ARBA" id="ARBA00006759"/>
    </source>
</evidence>
<comment type="similarity">
    <text evidence="3 7">Belongs to the metallo-beta-lactamase superfamily. Glyoxalase II family.</text>
</comment>
<dbReference type="InterPro" id="IPR036866">
    <property type="entry name" value="RibonucZ/Hydroxyglut_hydro"/>
</dbReference>
<keyword evidence="10" id="KW-1185">Reference proteome</keyword>
<evidence type="ECO:0000256" key="5">
    <source>
        <dbReference type="ARBA" id="ARBA00022801"/>
    </source>
</evidence>
<feature type="binding site" evidence="7">
    <location>
        <position position="112"/>
    </location>
    <ligand>
        <name>Zn(2+)</name>
        <dbReference type="ChEBI" id="CHEBI:29105"/>
        <label>1</label>
    </ligand>
</feature>
<dbReference type="GO" id="GO:0017001">
    <property type="term" value="P:antibiotic catabolic process"/>
    <property type="evidence" value="ECO:0007669"/>
    <property type="project" value="InterPro"/>
</dbReference>